<dbReference type="InterPro" id="IPR040008">
    <property type="entry name" value="Ribosomal_mL46"/>
</dbReference>
<dbReference type="Proteomes" id="UP000198341">
    <property type="component" value="Chromosome 6"/>
</dbReference>
<evidence type="ECO:0000259" key="2">
    <source>
        <dbReference type="Pfam" id="PF11788"/>
    </source>
</evidence>
<dbReference type="GO" id="GO:0003735">
    <property type="term" value="F:structural constituent of ribosome"/>
    <property type="evidence" value="ECO:0007669"/>
    <property type="project" value="InterPro"/>
</dbReference>
<feature type="region of interest" description="Disordered" evidence="1">
    <location>
        <begin position="283"/>
        <end position="307"/>
    </location>
</feature>
<dbReference type="OrthoDB" id="498201at2759"/>
<name>K8EGN7_9CHLO</name>
<dbReference type="STRING" id="41875.K8EGN7"/>
<reference evidence="3 4" key="1">
    <citation type="submission" date="2011-10" db="EMBL/GenBank/DDBJ databases">
        <authorList>
            <person name="Genoscope - CEA"/>
        </authorList>
    </citation>
    <scope>NUCLEOTIDE SEQUENCE [LARGE SCALE GENOMIC DNA]</scope>
    <source>
        <strain evidence="3 4">RCC 1105</strain>
    </source>
</reference>
<sequence>MFRRGANRASLDALCELFSRFPANATSIPKSSSIASTSSSPMRTMMKSMVMVMQQQHQHKRRISSWLFTPSSSSVATSFSPDNKRERDTFSRGRCCYYSTKTKRTWTKRRSLSAAKNKKLPPPFSETTTYKIRKPKKGEELAREPFFANVIVERLPVVESLPEEWEKEYEDWSREYNEQFQKIMPDELIAAKVPVESTEGEEGEAGTLEQFQPASVETNEEDNVKTTNRKLREFLFLVVKEKGKETWGFPRAERKDDWTMRLTAENAVEKAFKNAKMFKGFVGKKKSSDSSDSSNGDEEEEDFSEYSEGGGLEYQMVGNCPMAHYALEDGTNFYHRATYLDGEVALSSSVDDFAWVTKEEMKSYISDESEYALFLRMV</sequence>
<protein>
    <recommendedName>
        <fullName evidence="2">Large ribosomal subunit protein mL46 N-terminal domain-containing protein</fullName>
    </recommendedName>
</protein>
<evidence type="ECO:0000313" key="3">
    <source>
        <dbReference type="EMBL" id="CCO17159.1"/>
    </source>
</evidence>
<dbReference type="EMBL" id="FO082273">
    <property type="protein sequence ID" value="CCO17159.1"/>
    <property type="molecule type" value="Genomic_DNA"/>
</dbReference>
<feature type="domain" description="Large ribosomal subunit protein mL46 N-terminal" evidence="2">
    <location>
        <begin position="150"/>
        <end position="211"/>
    </location>
</feature>
<dbReference type="PANTHER" id="PTHR13124">
    <property type="entry name" value="39S RIBOSOMAL PROTEIN L46, MITOCHONDRIAL PRECURSOR-RELATED"/>
    <property type="match status" value="1"/>
</dbReference>
<dbReference type="AlphaFoldDB" id="K8EGN7"/>
<dbReference type="InterPro" id="IPR021757">
    <property type="entry name" value="Ribosomal_mL46_N"/>
</dbReference>
<dbReference type="Gene3D" id="3.90.79.10">
    <property type="entry name" value="Nucleoside Triphosphate Pyrophosphohydrolase"/>
    <property type="match status" value="2"/>
</dbReference>
<evidence type="ECO:0000313" key="4">
    <source>
        <dbReference type="Proteomes" id="UP000198341"/>
    </source>
</evidence>
<organism evidence="3 4">
    <name type="scientific">Bathycoccus prasinos</name>
    <dbReference type="NCBI Taxonomy" id="41875"/>
    <lineage>
        <taxon>Eukaryota</taxon>
        <taxon>Viridiplantae</taxon>
        <taxon>Chlorophyta</taxon>
        <taxon>Mamiellophyceae</taxon>
        <taxon>Mamiellales</taxon>
        <taxon>Bathycoccaceae</taxon>
        <taxon>Bathycoccus</taxon>
    </lineage>
</organism>
<dbReference type="RefSeq" id="XP_007512559.1">
    <property type="nucleotide sequence ID" value="XM_007512497.1"/>
</dbReference>
<gene>
    <name evidence="3" type="ORF">Bathy06g00890</name>
</gene>
<proteinExistence type="predicted"/>
<feature type="compositionally biased region" description="Acidic residues" evidence="1">
    <location>
        <begin position="295"/>
        <end position="305"/>
    </location>
</feature>
<evidence type="ECO:0000256" key="1">
    <source>
        <dbReference type="SAM" id="MobiDB-lite"/>
    </source>
</evidence>
<accession>K8EGN7</accession>
<dbReference type="Pfam" id="PF11788">
    <property type="entry name" value="MRP-L46"/>
    <property type="match status" value="1"/>
</dbReference>
<keyword evidence="4" id="KW-1185">Reference proteome</keyword>
<dbReference type="KEGG" id="bpg:Bathy06g00890"/>
<dbReference type="GO" id="GO:0005762">
    <property type="term" value="C:mitochondrial large ribosomal subunit"/>
    <property type="evidence" value="ECO:0007669"/>
    <property type="project" value="TreeGrafter"/>
</dbReference>
<dbReference type="PANTHER" id="PTHR13124:SF12">
    <property type="entry name" value="LARGE RIBOSOMAL SUBUNIT PROTEIN ML46"/>
    <property type="match status" value="1"/>
</dbReference>
<dbReference type="GeneID" id="19015069"/>